<feature type="domain" description="DUF3074" evidence="2">
    <location>
        <begin position="94"/>
        <end position="296"/>
    </location>
</feature>
<reference evidence="3 4" key="1">
    <citation type="journal article" date="2018" name="Front. Microbiol.">
        <title>Prospects for Fungal Bioremediation of Acidic Radioactive Waste Sites: Characterization and Genome Sequence of Rhodotorula taiwanensis MD1149.</title>
        <authorList>
            <person name="Tkavc R."/>
            <person name="Matrosova V.Y."/>
            <person name="Grichenko O.E."/>
            <person name="Gostincar C."/>
            <person name="Volpe R.P."/>
            <person name="Klimenkova P."/>
            <person name="Gaidamakova E.K."/>
            <person name="Zhou C.E."/>
            <person name="Stewart B.J."/>
            <person name="Lyman M.G."/>
            <person name="Malfatti S.A."/>
            <person name="Rubinfeld B."/>
            <person name="Courtot M."/>
            <person name="Singh J."/>
            <person name="Dalgard C.L."/>
            <person name="Hamilton T."/>
            <person name="Frey K.G."/>
            <person name="Gunde-Cimerman N."/>
            <person name="Dugan L."/>
            <person name="Daly M.J."/>
        </authorList>
    </citation>
    <scope>NUCLEOTIDE SEQUENCE [LARGE SCALE GENOMIC DNA]</scope>
    <source>
        <strain evidence="3 4">MD1149</strain>
    </source>
</reference>
<dbReference type="Proteomes" id="UP000237144">
    <property type="component" value="Unassembled WGS sequence"/>
</dbReference>
<evidence type="ECO:0000313" key="4">
    <source>
        <dbReference type="Proteomes" id="UP000237144"/>
    </source>
</evidence>
<evidence type="ECO:0000313" key="3">
    <source>
        <dbReference type="EMBL" id="POY72448.1"/>
    </source>
</evidence>
<dbReference type="OrthoDB" id="6423603at2759"/>
<evidence type="ECO:0000259" key="2">
    <source>
        <dbReference type="Pfam" id="PF11274"/>
    </source>
</evidence>
<name>A0A2S5B6Q5_9BASI</name>
<accession>A0A2S5B6Q5</accession>
<dbReference type="InterPro" id="IPR024500">
    <property type="entry name" value="DUF3074"/>
</dbReference>
<dbReference type="Pfam" id="PF11274">
    <property type="entry name" value="DUF3074"/>
    <property type="match status" value="1"/>
</dbReference>
<sequence>MGGDDALTLRYLTLQPTPLAKVPDPDDNDFEHNLVEEARTLLESDLWTEKKDWHGGLVTTYALPTGRVTYDPEIDGGKKGKSPNGESGGEGILWHKRVSRFRAAEHGDYETWWAAMGANHVEQEKEYVDNLVKVIDVGKEEDKQECYCKLFKLPFGATDRSFLCRVVVASSIPEEHPNKGGADQKEDKKSKKKSKKDKGDNSKGDPDTAPGAGSDGPREFMVFSLPFTTDRDIKEEKKYVRGTQATVERIREVDGGDIEWSCASLSTPGGNLPIKMVEGKMAQSLADAVPAILEWMDKKYPPSAGHIKNGTYTADSDATAQNPVAARVTDKSADPGGSHGLMPAMAAKGLWTLEMFQQPVLLRDY</sequence>
<feature type="compositionally biased region" description="Basic and acidic residues" evidence="1">
    <location>
        <begin position="197"/>
        <end position="206"/>
    </location>
</feature>
<dbReference type="SUPFAM" id="SSF55961">
    <property type="entry name" value="Bet v1-like"/>
    <property type="match status" value="1"/>
</dbReference>
<dbReference type="EMBL" id="PJQD01000048">
    <property type="protein sequence ID" value="POY72448.1"/>
    <property type="molecule type" value="Genomic_DNA"/>
</dbReference>
<organism evidence="3 4">
    <name type="scientific">Rhodotorula taiwanensis</name>
    <dbReference type="NCBI Taxonomy" id="741276"/>
    <lineage>
        <taxon>Eukaryota</taxon>
        <taxon>Fungi</taxon>
        <taxon>Dikarya</taxon>
        <taxon>Basidiomycota</taxon>
        <taxon>Pucciniomycotina</taxon>
        <taxon>Microbotryomycetes</taxon>
        <taxon>Sporidiobolales</taxon>
        <taxon>Sporidiobolaceae</taxon>
        <taxon>Rhodotorula</taxon>
    </lineage>
</organism>
<keyword evidence="4" id="KW-1185">Reference proteome</keyword>
<dbReference type="PANTHER" id="PTHR40370">
    <property type="entry name" value="EXPRESSED PROTEIN"/>
    <property type="match status" value="1"/>
</dbReference>
<gene>
    <name evidence="3" type="ORF">BMF94_4274</name>
</gene>
<comment type="caution">
    <text evidence="3">The sequence shown here is derived from an EMBL/GenBank/DDBJ whole genome shotgun (WGS) entry which is preliminary data.</text>
</comment>
<protein>
    <recommendedName>
        <fullName evidence="2">DUF3074 domain-containing protein</fullName>
    </recommendedName>
</protein>
<evidence type="ECO:0000256" key="1">
    <source>
        <dbReference type="SAM" id="MobiDB-lite"/>
    </source>
</evidence>
<dbReference type="AlphaFoldDB" id="A0A2S5B6Q5"/>
<proteinExistence type="predicted"/>
<feature type="compositionally biased region" description="Basic and acidic residues" evidence="1">
    <location>
        <begin position="173"/>
        <end position="189"/>
    </location>
</feature>
<feature type="region of interest" description="Disordered" evidence="1">
    <location>
        <begin position="173"/>
        <end position="220"/>
    </location>
</feature>
<dbReference type="PANTHER" id="PTHR40370:SF1">
    <property type="entry name" value="DUF3074 DOMAIN-CONTAINING PROTEIN"/>
    <property type="match status" value="1"/>
</dbReference>